<reference evidence="2 3" key="1">
    <citation type="submission" date="2021-06" db="EMBL/GenBank/DDBJ databases">
        <authorList>
            <person name="Palmer J.M."/>
        </authorList>
    </citation>
    <scope>NUCLEOTIDE SEQUENCE [LARGE SCALE GENOMIC DNA]</scope>
    <source>
        <strain evidence="2 3">XC_2019</strain>
        <tissue evidence="2">Muscle</tissue>
    </source>
</reference>
<evidence type="ECO:0008006" key="4">
    <source>
        <dbReference type="Google" id="ProtNLM"/>
    </source>
</evidence>
<evidence type="ECO:0000313" key="3">
    <source>
        <dbReference type="Proteomes" id="UP001434883"/>
    </source>
</evidence>
<comment type="caution">
    <text evidence="2">The sequence shown here is derived from an EMBL/GenBank/DDBJ whole genome shotgun (WGS) entry which is preliminary data.</text>
</comment>
<feature type="chain" id="PRO_5047221946" description="Secreted protein" evidence="1">
    <location>
        <begin position="20"/>
        <end position="110"/>
    </location>
</feature>
<gene>
    <name evidence="2" type="ORF">XENOCAPTIV_010448</name>
</gene>
<feature type="signal peptide" evidence="1">
    <location>
        <begin position="1"/>
        <end position="19"/>
    </location>
</feature>
<evidence type="ECO:0000256" key="1">
    <source>
        <dbReference type="SAM" id="SignalP"/>
    </source>
</evidence>
<keyword evidence="1" id="KW-0732">Signal</keyword>
<evidence type="ECO:0000313" key="2">
    <source>
        <dbReference type="EMBL" id="MEQ2196728.1"/>
    </source>
</evidence>
<dbReference type="Proteomes" id="UP001434883">
    <property type="component" value="Unassembled WGS sequence"/>
</dbReference>
<name>A0ABV0QLL8_9TELE</name>
<organism evidence="2 3">
    <name type="scientific">Xenoophorus captivus</name>
    <dbReference type="NCBI Taxonomy" id="1517983"/>
    <lineage>
        <taxon>Eukaryota</taxon>
        <taxon>Metazoa</taxon>
        <taxon>Chordata</taxon>
        <taxon>Craniata</taxon>
        <taxon>Vertebrata</taxon>
        <taxon>Euteleostomi</taxon>
        <taxon>Actinopterygii</taxon>
        <taxon>Neopterygii</taxon>
        <taxon>Teleostei</taxon>
        <taxon>Neoteleostei</taxon>
        <taxon>Acanthomorphata</taxon>
        <taxon>Ovalentaria</taxon>
        <taxon>Atherinomorphae</taxon>
        <taxon>Cyprinodontiformes</taxon>
        <taxon>Goodeidae</taxon>
        <taxon>Xenoophorus</taxon>
    </lineage>
</organism>
<proteinExistence type="predicted"/>
<protein>
    <recommendedName>
        <fullName evidence="4">Secreted protein</fullName>
    </recommendedName>
</protein>
<sequence length="110" mass="12207">MCPQVAFVKLLGLISAPWTAPLLSRRYFCLFSCNLLSFTDFQQRAKFVCLGSTFSPCVACHFAFDLLSTKNVALTGRRDPKILTEGLVLESVQGFSDWFVCPIETASGPY</sequence>
<accession>A0ABV0QLL8</accession>
<keyword evidence="3" id="KW-1185">Reference proteome</keyword>
<dbReference type="EMBL" id="JAHRIN010017033">
    <property type="protein sequence ID" value="MEQ2196728.1"/>
    <property type="molecule type" value="Genomic_DNA"/>
</dbReference>